<keyword evidence="1" id="KW-0472">Membrane</keyword>
<feature type="transmembrane region" description="Helical" evidence="1">
    <location>
        <begin position="369"/>
        <end position="386"/>
    </location>
</feature>
<feature type="transmembrane region" description="Helical" evidence="1">
    <location>
        <begin position="105"/>
        <end position="123"/>
    </location>
</feature>
<reference evidence="3 4" key="1">
    <citation type="submission" date="2019-08" db="EMBL/GenBank/DDBJ databases">
        <title>Draft genome sequence of Ulvibacter marinus type strain NBRC 109484.</title>
        <authorList>
            <person name="Kawano K."/>
            <person name="Ushijima N."/>
            <person name="Kihara M."/>
            <person name="Itoh H."/>
        </authorList>
    </citation>
    <scope>NUCLEOTIDE SEQUENCE [LARGE SCALE GENOMIC DNA]</scope>
    <source>
        <strain evidence="3 4">NBRC 109484</strain>
    </source>
</reference>
<feature type="transmembrane region" description="Helical" evidence="1">
    <location>
        <begin position="344"/>
        <end position="362"/>
    </location>
</feature>
<sequence length="430" mass="48326">MKSKIANDLDELLTANVINQEVKENIMQYYLHKKDAQPNRLFAIFGVLGSLLVGLGIILILAHNWDDFPRSVKTIWAFVPLVIGQMFVGYTLLKNRKPAWKETAATFLFFGIGASISLVSQVYNIKGEMSSFLLTWIVLAIPLIYLMKSYAVTLLHLLFATIYACNLGYFNSDIPWDYVLLILAVLPVYLGRLKTMPKANTTVILHWLFPLSVLISLGNFISGNDSLGFVLYILLFSIFYNIGKLSYFKNASLRGNGYLILGSVGTIITLLITSFSWVWDEFHFSNYTTQDYAITIVLVIIVVGLIANMFRASTLKEFNLFQFAGLIFTGIYISNATLVGLSPLLINLLIIALGIIAIVIGAKRNKYSILNYGLVIITALITCRFFDTNISFIVRGLLFMVIGAGFFGANYFMYRKQSQLQSQLKLKEDE</sequence>
<proteinExistence type="predicted"/>
<dbReference type="OrthoDB" id="642680at2"/>
<keyword evidence="1" id="KW-0812">Transmembrane</keyword>
<feature type="transmembrane region" description="Helical" evidence="1">
    <location>
        <begin position="74"/>
        <end position="93"/>
    </location>
</feature>
<protein>
    <recommendedName>
        <fullName evidence="2">DUF2157 domain-containing protein</fullName>
    </recommendedName>
</protein>
<dbReference type="AlphaFoldDB" id="A0A5J4ITN8"/>
<accession>A0A5J4ITN8</accession>
<evidence type="ECO:0000259" key="2">
    <source>
        <dbReference type="Pfam" id="PF09925"/>
    </source>
</evidence>
<feature type="transmembrane region" description="Helical" evidence="1">
    <location>
        <begin position="291"/>
        <end position="308"/>
    </location>
</feature>
<dbReference type="EMBL" id="BKCG01000001">
    <property type="protein sequence ID" value="GER57984.1"/>
    <property type="molecule type" value="Genomic_DNA"/>
</dbReference>
<feature type="transmembrane region" description="Helical" evidence="1">
    <location>
        <begin position="227"/>
        <end position="247"/>
    </location>
</feature>
<feature type="transmembrane region" description="Helical" evidence="1">
    <location>
        <begin position="392"/>
        <end position="414"/>
    </location>
</feature>
<feature type="transmembrane region" description="Helical" evidence="1">
    <location>
        <begin position="176"/>
        <end position="191"/>
    </location>
</feature>
<evidence type="ECO:0000313" key="4">
    <source>
        <dbReference type="Proteomes" id="UP000326509"/>
    </source>
</evidence>
<dbReference type="RefSeq" id="WP_151672086.1">
    <property type="nucleotide sequence ID" value="NZ_BKCG01000001.1"/>
</dbReference>
<gene>
    <name evidence="3" type="ORF">ULMA_00920</name>
</gene>
<dbReference type="Pfam" id="PF09925">
    <property type="entry name" value="DUF2157"/>
    <property type="match status" value="1"/>
</dbReference>
<feature type="transmembrane region" description="Helical" evidence="1">
    <location>
        <begin position="129"/>
        <end position="147"/>
    </location>
</feature>
<evidence type="ECO:0000256" key="1">
    <source>
        <dbReference type="SAM" id="Phobius"/>
    </source>
</evidence>
<keyword evidence="4" id="KW-1185">Reference proteome</keyword>
<comment type="caution">
    <text evidence="3">The sequence shown here is derived from an EMBL/GenBank/DDBJ whole genome shotgun (WGS) entry which is preliminary data.</text>
</comment>
<feature type="transmembrane region" description="Helical" evidence="1">
    <location>
        <begin position="203"/>
        <end position="221"/>
    </location>
</feature>
<name>A0A5J4ITN8_9FLAO</name>
<evidence type="ECO:0000313" key="3">
    <source>
        <dbReference type="EMBL" id="GER57984.1"/>
    </source>
</evidence>
<dbReference type="Proteomes" id="UP000326509">
    <property type="component" value="Unassembled WGS sequence"/>
</dbReference>
<feature type="transmembrane region" description="Helical" evidence="1">
    <location>
        <begin position="320"/>
        <end position="338"/>
    </location>
</feature>
<feature type="transmembrane region" description="Helical" evidence="1">
    <location>
        <begin position="259"/>
        <end position="279"/>
    </location>
</feature>
<dbReference type="InterPro" id="IPR018677">
    <property type="entry name" value="DUF2157"/>
</dbReference>
<feature type="domain" description="DUF2157" evidence="2">
    <location>
        <begin position="11"/>
        <end position="150"/>
    </location>
</feature>
<organism evidence="3 4">
    <name type="scientific">Patiriisocius marinus</name>
    <dbReference type="NCBI Taxonomy" id="1397112"/>
    <lineage>
        <taxon>Bacteria</taxon>
        <taxon>Pseudomonadati</taxon>
        <taxon>Bacteroidota</taxon>
        <taxon>Flavobacteriia</taxon>
        <taxon>Flavobacteriales</taxon>
        <taxon>Flavobacteriaceae</taxon>
        <taxon>Patiriisocius</taxon>
    </lineage>
</organism>
<keyword evidence="1" id="KW-1133">Transmembrane helix</keyword>
<feature type="transmembrane region" description="Helical" evidence="1">
    <location>
        <begin position="41"/>
        <end position="62"/>
    </location>
</feature>